<dbReference type="Proteomes" id="UP000021175">
    <property type="component" value="Unassembled WGS sequence"/>
</dbReference>
<evidence type="ECO:0000313" key="2">
    <source>
        <dbReference type="EMBL" id="EYB11651.1"/>
    </source>
</evidence>
<organism evidence="2 3">
    <name type="scientific">Bacteroides fragilis str. 3783N1-6</name>
    <dbReference type="NCBI Taxonomy" id="1339310"/>
    <lineage>
        <taxon>Bacteria</taxon>
        <taxon>Pseudomonadati</taxon>
        <taxon>Bacteroidota</taxon>
        <taxon>Bacteroidia</taxon>
        <taxon>Bacteroidales</taxon>
        <taxon>Bacteroidaceae</taxon>
        <taxon>Bacteroides</taxon>
    </lineage>
</organism>
<proteinExistence type="predicted"/>
<name>A0AB73ASC1_BACFG</name>
<feature type="region of interest" description="Disordered" evidence="1">
    <location>
        <begin position="1"/>
        <end position="24"/>
    </location>
</feature>
<reference evidence="2 3" key="1">
    <citation type="submission" date="2014-02" db="EMBL/GenBank/DDBJ databases">
        <authorList>
            <person name="Sears C."/>
            <person name="Carroll K."/>
            <person name="Sack B.R."/>
            <person name="Qadri F."/>
            <person name="Myers L.L."/>
            <person name="Chung G.-T."/>
            <person name="Escheverria P."/>
            <person name="Fraser C.M."/>
            <person name="Sadzewicz L."/>
            <person name="Shefchek K.A."/>
            <person name="Tallon L."/>
            <person name="Das S.P."/>
            <person name="Daugherty S."/>
            <person name="Mongodin E.F."/>
        </authorList>
    </citation>
    <scope>NUCLEOTIDE SEQUENCE [LARGE SCALE GENOMIC DNA]</scope>
    <source>
        <strain evidence="2 3">3783N1-6</strain>
    </source>
</reference>
<comment type="caution">
    <text evidence="2">The sequence shown here is derived from an EMBL/GenBank/DDBJ whole genome shotgun (WGS) entry which is preliminary data.</text>
</comment>
<sequence>MPTSFRKKTALLSPKPGTPAPKASVRLFSSPGLSETIRNPVIKNGCLLSFCADIPGIYDIRPDYTGFTTD</sequence>
<protein>
    <submittedName>
        <fullName evidence="2">Uncharacterized protein</fullName>
    </submittedName>
</protein>
<accession>A0AB73ASC1</accession>
<dbReference type="AlphaFoldDB" id="A0AB73ASC1"/>
<gene>
    <name evidence="2" type="ORF">M119_0304</name>
</gene>
<evidence type="ECO:0000313" key="3">
    <source>
        <dbReference type="Proteomes" id="UP000021175"/>
    </source>
</evidence>
<dbReference type="EMBL" id="JGEU01000029">
    <property type="protein sequence ID" value="EYB11651.1"/>
    <property type="molecule type" value="Genomic_DNA"/>
</dbReference>
<evidence type="ECO:0000256" key="1">
    <source>
        <dbReference type="SAM" id="MobiDB-lite"/>
    </source>
</evidence>